<dbReference type="Gene3D" id="1.20.900.10">
    <property type="entry name" value="Dbl homology (DH) domain"/>
    <property type="match status" value="1"/>
</dbReference>
<dbReference type="Pfam" id="PF00621">
    <property type="entry name" value="RhoGEF"/>
    <property type="match status" value="1"/>
</dbReference>
<evidence type="ECO:0000259" key="3">
    <source>
        <dbReference type="PROSITE" id="PS50010"/>
    </source>
</evidence>
<organism evidence="4 5">
    <name type="scientific">Tritrichomonas musculus</name>
    <dbReference type="NCBI Taxonomy" id="1915356"/>
    <lineage>
        <taxon>Eukaryota</taxon>
        <taxon>Metamonada</taxon>
        <taxon>Parabasalia</taxon>
        <taxon>Tritrichomonadida</taxon>
        <taxon>Tritrichomonadidae</taxon>
        <taxon>Tritrichomonas</taxon>
    </lineage>
</organism>
<dbReference type="Pfam" id="PF24681">
    <property type="entry name" value="Kelch_KLHDC2_KLHL20_DRC7"/>
    <property type="match status" value="1"/>
</dbReference>
<evidence type="ECO:0000313" key="4">
    <source>
        <dbReference type="EMBL" id="KAK8894786.1"/>
    </source>
</evidence>
<name>A0ABR2KVH8_9EUKA</name>
<dbReference type="PANTHER" id="PTHR46093">
    <property type="entry name" value="ACYL-COA-BINDING DOMAIN-CONTAINING PROTEIN 5"/>
    <property type="match status" value="1"/>
</dbReference>
<dbReference type="Gene3D" id="2.120.10.80">
    <property type="entry name" value="Kelch-type beta propeller"/>
    <property type="match status" value="1"/>
</dbReference>
<feature type="domain" description="DH" evidence="3">
    <location>
        <begin position="202"/>
        <end position="381"/>
    </location>
</feature>
<gene>
    <name evidence="4" type="ORF">M9Y10_023224</name>
</gene>
<dbReference type="PROSITE" id="PS50010">
    <property type="entry name" value="DH_2"/>
    <property type="match status" value="1"/>
</dbReference>
<comment type="caution">
    <text evidence="4">The sequence shown here is derived from an EMBL/GenBank/DDBJ whole genome shotgun (WGS) entry which is preliminary data.</text>
</comment>
<dbReference type="InterPro" id="IPR000219">
    <property type="entry name" value="DH_dom"/>
</dbReference>
<evidence type="ECO:0000256" key="1">
    <source>
        <dbReference type="ARBA" id="ARBA00022441"/>
    </source>
</evidence>
<proteinExistence type="predicted"/>
<reference evidence="4 5" key="1">
    <citation type="submission" date="2024-04" db="EMBL/GenBank/DDBJ databases">
        <title>Tritrichomonas musculus Genome.</title>
        <authorList>
            <person name="Alves-Ferreira E."/>
            <person name="Grigg M."/>
            <person name="Lorenzi H."/>
            <person name="Galac M."/>
        </authorList>
    </citation>
    <scope>NUCLEOTIDE SEQUENCE [LARGE SCALE GENOMIC DNA]</scope>
    <source>
        <strain evidence="4 5">EAF2021</strain>
    </source>
</reference>
<evidence type="ECO:0000256" key="2">
    <source>
        <dbReference type="ARBA" id="ARBA00022737"/>
    </source>
</evidence>
<dbReference type="InterPro" id="IPR035899">
    <property type="entry name" value="DBL_dom_sf"/>
</dbReference>
<dbReference type="EMBL" id="JAPFFF010000003">
    <property type="protein sequence ID" value="KAK8894786.1"/>
    <property type="molecule type" value="Genomic_DNA"/>
</dbReference>
<dbReference type="Proteomes" id="UP001470230">
    <property type="component" value="Unassembled WGS sequence"/>
</dbReference>
<dbReference type="SMART" id="SM00612">
    <property type="entry name" value="Kelch"/>
    <property type="match status" value="3"/>
</dbReference>
<dbReference type="InterPro" id="IPR015915">
    <property type="entry name" value="Kelch-typ_b-propeller"/>
</dbReference>
<sequence length="837" mass="97406">MQEKNIGSSNDNENFVIFLADSKLPIYKKAELIKGKKVNDIKTSLKLKKEYTLAIRTPTFIQYADPIDKLTDDFPKLIHNQKNDFSYAIQIINIDDINSVIFIFQCEVDNVLPGTSTPLSMPKFLVHFYYDEFYKKSGKYVLSKIVSNFNLPIENPQLFINDQNIDLNRLVAIEIFKKLRSDKNKNVFKCHLTDQALEFMEKRVTLIQELITNETIYLEQLNYLFNSFTTLIKRANVFKEKSEKYQDFKNCLQKIFKYHTSFYLELKSMKVEYGTMISKAFLKLGDSFSINQDLIQQYAKFRLLMSEIKNNSDIKYIKTSVFSLNKIDFNKYIEVPYRQPLMYIKTLQKIMEVTPKSHIDYRFLRISELKMKIICSQIESNIDKMKNSFELINLINRIDQTAGNTISITGQSLKMSFDIIIRSKESTTKRPGMVYLFKDKILCTFRNGFGKNIKETVIFYNKIKNQAFVISSDLKMDSIIFIADSQNNYNVTFESKEKRDEFLTVFREVRENLIVTKPFKIYAEEVIPSNFVMIPLPQIYGLSAVALSDTLLFFTGGMTEGKKEHCSPFIIFDSKTNESMIDYEFLTPSANMRMTYSSSQDKGETFVSLYLFGGRKNNHVFLYDQAKQWIELPGNGSFTRIKHSFVTYNDDFFVFGGLDEQNQPQNDLWKYDLKNKKWEKIETKGKNPPSRFDHSAVIYKNIMIIHGGQCNSDKYSDIWMFDFIKLEWSQVKLRKNSSIIPRSGHAAIIINQFMVVFGGDDYNNLPFALNIENMKVIKLKFVGNYVYGMKNFAAAVVLSHDNNDKQIVCFGGFNNDNSVIINSFTKLHLPQEIVNPD</sequence>
<accession>A0ABR2KVH8</accession>
<dbReference type="PANTHER" id="PTHR46093:SF16">
    <property type="entry name" value="MULTIPLE EGF-LIKE-DOMAINS 8"/>
    <property type="match status" value="1"/>
</dbReference>
<dbReference type="SUPFAM" id="SSF48065">
    <property type="entry name" value="DBL homology domain (DH-domain)"/>
    <property type="match status" value="1"/>
</dbReference>
<dbReference type="SUPFAM" id="SSF50965">
    <property type="entry name" value="Galactose oxidase, central domain"/>
    <property type="match status" value="1"/>
</dbReference>
<dbReference type="InterPro" id="IPR011043">
    <property type="entry name" value="Gal_Oxase/kelch_b-propeller"/>
</dbReference>
<protein>
    <recommendedName>
        <fullName evidence="3">DH domain-containing protein</fullName>
    </recommendedName>
</protein>
<keyword evidence="1" id="KW-0880">Kelch repeat</keyword>
<keyword evidence="2" id="KW-0677">Repeat</keyword>
<evidence type="ECO:0000313" key="5">
    <source>
        <dbReference type="Proteomes" id="UP001470230"/>
    </source>
</evidence>
<keyword evidence="5" id="KW-1185">Reference proteome</keyword>
<dbReference type="InterPro" id="IPR006652">
    <property type="entry name" value="Kelch_1"/>
</dbReference>